<evidence type="ECO:0000313" key="9">
    <source>
        <dbReference type="Proteomes" id="UP000072605"/>
    </source>
</evidence>
<reference evidence="7 10" key="3">
    <citation type="submission" date="2023-12" db="EMBL/GenBank/DDBJ databases">
        <authorList>
            <person name="Easwaran N."/>
            <person name="Lazarus H.P.S."/>
        </authorList>
    </citation>
    <scope>NUCLEOTIDE SEQUENCE [LARGE SCALE GENOMIC DNA]</scope>
    <source>
        <strain evidence="7 10">VIT-2023</strain>
    </source>
</reference>
<dbReference type="Proteomes" id="UP000072605">
    <property type="component" value="Unassembled WGS sequence"/>
</dbReference>
<dbReference type="EMBL" id="LDQV01000025">
    <property type="protein sequence ID" value="KTR26218.1"/>
    <property type="molecule type" value="Genomic_DNA"/>
</dbReference>
<evidence type="ECO:0000256" key="2">
    <source>
        <dbReference type="ARBA" id="ARBA00023125"/>
    </source>
</evidence>
<dbReference type="OrthoDB" id="1904211at2"/>
<evidence type="ECO:0000313" key="7">
    <source>
        <dbReference type="EMBL" id="MEI4461641.1"/>
    </source>
</evidence>
<dbReference type="InterPro" id="IPR036390">
    <property type="entry name" value="WH_DNA-bd_sf"/>
</dbReference>
<organism evidence="5 8">
    <name type="scientific">Exiguobacterium indicum</name>
    <dbReference type="NCBI Taxonomy" id="296995"/>
    <lineage>
        <taxon>Bacteria</taxon>
        <taxon>Bacillati</taxon>
        <taxon>Bacillota</taxon>
        <taxon>Bacilli</taxon>
        <taxon>Bacillales</taxon>
        <taxon>Bacillales Family XII. Incertae Sedis</taxon>
        <taxon>Exiguobacterium</taxon>
    </lineage>
</organism>
<dbReference type="EMBL" id="LNQL01000001">
    <property type="protein sequence ID" value="KSU50362.1"/>
    <property type="molecule type" value="Genomic_DNA"/>
</dbReference>
<keyword evidence="3" id="KW-0804">Transcription</keyword>
<dbReference type="SUPFAM" id="SSF46785">
    <property type="entry name" value="Winged helix' DNA-binding domain"/>
    <property type="match status" value="1"/>
</dbReference>
<dbReference type="Proteomes" id="UP000053797">
    <property type="component" value="Unassembled WGS sequence"/>
</dbReference>
<dbReference type="PROSITE" id="PS50995">
    <property type="entry name" value="HTH_MARR_2"/>
    <property type="match status" value="1"/>
</dbReference>
<dbReference type="RefSeq" id="WP_023469008.1">
    <property type="nucleotide sequence ID" value="NZ_FMYN01000001.1"/>
</dbReference>
<keyword evidence="2" id="KW-0238">DNA-binding</keyword>
<dbReference type="GO" id="GO:0003700">
    <property type="term" value="F:DNA-binding transcription factor activity"/>
    <property type="evidence" value="ECO:0007669"/>
    <property type="project" value="InterPro"/>
</dbReference>
<keyword evidence="10" id="KW-1185">Reference proteome</keyword>
<dbReference type="GeneID" id="90837429"/>
<gene>
    <name evidence="5" type="ORF">AS033_02995</name>
    <name evidence="6" type="ORF">RSA11_10935</name>
    <name evidence="7" type="ORF">SZL87_04270</name>
</gene>
<dbReference type="Proteomes" id="UP001387110">
    <property type="component" value="Unassembled WGS sequence"/>
</dbReference>
<dbReference type="EMBL" id="JBAWKY010000001">
    <property type="protein sequence ID" value="MEI4461641.1"/>
    <property type="molecule type" value="Genomic_DNA"/>
</dbReference>
<dbReference type="PANTHER" id="PTHR42756">
    <property type="entry name" value="TRANSCRIPTIONAL REGULATOR, MARR"/>
    <property type="match status" value="1"/>
</dbReference>
<evidence type="ECO:0000313" key="8">
    <source>
        <dbReference type="Proteomes" id="UP000053797"/>
    </source>
</evidence>
<evidence type="ECO:0000313" key="10">
    <source>
        <dbReference type="Proteomes" id="UP001387110"/>
    </source>
</evidence>
<dbReference type="InterPro" id="IPR036388">
    <property type="entry name" value="WH-like_DNA-bd_sf"/>
</dbReference>
<feature type="domain" description="HTH marR-type" evidence="4">
    <location>
        <begin position="5"/>
        <end position="134"/>
    </location>
</feature>
<dbReference type="GO" id="GO:0003677">
    <property type="term" value="F:DNA binding"/>
    <property type="evidence" value="ECO:0007669"/>
    <property type="project" value="UniProtKB-KW"/>
</dbReference>
<accession>A0A0V8GJJ3</accession>
<dbReference type="AlphaFoldDB" id="A0A0V8GJJ3"/>
<reference evidence="6 9" key="2">
    <citation type="journal article" date="2016" name="Front. Microbiol.">
        <title>Genomic Resource of Rice Seed Associated Bacteria.</title>
        <authorList>
            <person name="Midha S."/>
            <person name="Bansal K."/>
            <person name="Sharma S."/>
            <person name="Kumar N."/>
            <person name="Patil P.P."/>
            <person name="Chaudhry V."/>
            <person name="Patil P.B."/>
        </authorList>
    </citation>
    <scope>NUCLEOTIDE SEQUENCE [LARGE SCALE GENOMIC DNA]</scope>
    <source>
        <strain evidence="6 9">RSA11</strain>
    </source>
</reference>
<name>A0A0V8GJJ3_9BACL</name>
<proteinExistence type="predicted"/>
<dbReference type="SMART" id="SM00347">
    <property type="entry name" value="HTH_MARR"/>
    <property type="match status" value="1"/>
</dbReference>
<protein>
    <submittedName>
        <fullName evidence="5">MarR family transcriptional regulator</fullName>
    </submittedName>
</protein>
<evidence type="ECO:0000313" key="6">
    <source>
        <dbReference type="EMBL" id="KTR26218.1"/>
    </source>
</evidence>
<dbReference type="Pfam" id="PF12802">
    <property type="entry name" value="MarR_2"/>
    <property type="match status" value="1"/>
</dbReference>
<sequence>MLYTQEDVLGQLSKVSRLVKREIDATLLPYSLHTGQWALIKAVALLQPVSQVQLADYLIIEKPAVTKTVSRLETLGFITRIKEGRTHFVSLTPLAIERFDQIDAAVQETHQRLLASFSLTDQQQLGEWMTHLLTLHRQEESS</sequence>
<evidence type="ECO:0000259" key="4">
    <source>
        <dbReference type="PROSITE" id="PS50995"/>
    </source>
</evidence>
<dbReference type="Gene3D" id="1.10.10.10">
    <property type="entry name" value="Winged helix-like DNA-binding domain superfamily/Winged helix DNA-binding domain"/>
    <property type="match status" value="1"/>
</dbReference>
<dbReference type="InterPro" id="IPR000835">
    <property type="entry name" value="HTH_MarR-typ"/>
</dbReference>
<comment type="caution">
    <text evidence="5">The sequence shown here is derived from an EMBL/GenBank/DDBJ whole genome shotgun (WGS) entry which is preliminary data.</text>
</comment>
<reference evidence="5 8" key="1">
    <citation type="journal article" date="2015" name="Int. J. Syst. Evol. Microbiol.">
        <title>Exiguobacterium enclense sp. nov., isolated from sediment.</title>
        <authorList>
            <person name="Dastager S.G."/>
            <person name="Mawlankar R."/>
            <person name="Sonalkar V.V."/>
            <person name="Thorat M.N."/>
            <person name="Mual P."/>
            <person name="Verma A."/>
            <person name="Krishnamurthi S."/>
            <person name="Tang S.K."/>
            <person name="Li W.J."/>
        </authorList>
    </citation>
    <scope>NUCLEOTIDE SEQUENCE [LARGE SCALE GENOMIC DNA]</scope>
    <source>
        <strain evidence="5 8">NIO-1109</strain>
    </source>
</reference>
<evidence type="ECO:0000256" key="3">
    <source>
        <dbReference type="ARBA" id="ARBA00023163"/>
    </source>
</evidence>
<keyword evidence="1" id="KW-0805">Transcription regulation</keyword>
<evidence type="ECO:0000313" key="5">
    <source>
        <dbReference type="EMBL" id="KSU50362.1"/>
    </source>
</evidence>
<dbReference type="PANTHER" id="PTHR42756:SF1">
    <property type="entry name" value="TRANSCRIPTIONAL REPRESSOR OF EMRAB OPERON"/>
    <property type="match status" value="1"/>
</dbReference>
<evidence type="ECO:0000256" key="1">
    <source>
        <dbReference type="ARBA" id="ARBA00023015"/>
    </source>
</evidence>